<feature type="region of interest" description="Disordered" evidence="1">
    <location>
        <begin position="1"/>
        <end position="68"/>
    </location>
</feature>
<name>A0ABQ7QRZ6_PLUXY</name>
<comment type="caution">
    <text evidence="2">The sequence shown here is derived from an EMBL/GenBank/DDBJ whole genome shotgun (WGS) entry which is preliminary data.</text>
</comment>
<sequence>MVQRPPPRWPRRGCVTRFRRNQPQAEASSSPLTLTPAVNPEGLSTPPSAAPRMRQTASTLDKESKPDE</sequence>
<evidence type="ECO:0000256" key="1">
    <source>
        <dbReference type="SAM" id="MobiDB-lite"/>
    </source>
</evidence>
<feature type="compositionally biased region" description="Polar residues" evidence="1">
    <location>
        <begin position="21"/>
        <end position="33"/>
    </location>
</feature>
<evidence type="ECO:0000313" key="2">
    <source>
        <dbReference type="EMBL" id="KAG7307804.1"/>
    </source>
</evidence>
<accession>A0ABQ7QRZ6</accession>
<dbReference type="EMBL" id="JAHIBW010000009">
    <property type="protein sequence ID" value="KAG7307804.1"/>
    <property type="molecule type" value="Genomic_DNA"/>
</dbReference>
<dbReference type="Proteomes" id="UP000823941">
    <property type="component" value="Chromosome 9"/>
</dbReference>
<protein>
    <submittedName>
        <fullName evidence="2">Uncharacterized protein</fullName>
    </submittedName>
</protein>
<keyword evidence="3" id="KW-1185">Reference proteome</keyword>
<organism evidence="2 3">
    <name type="scientific">Plutella xylostella</name>
    <name type="common">Diamondback moth</name>
    <name type="synonym">Plutella maculipennis</name>
    <dbReference type="NCBI Taxonomy" id="51655"/>
    <lineage>
        <taxon>Eukaryota</taxon>
        <taxon>Metazoa</taxon>
        <taxon>Ecdysozoa</taxon>
        <taxon>Arthropoda</taxon>
        <taxon>Hexapoda</taxon>
        <taxon>Insecta</taxon>
        <taxon>Pterygota</taxon>
        <taxon>Neoptera</taxon>
        <taxon>Endopterygota</taxon>
        <taxon>Lepidoptera</taxon>
        <taxon>Glossata</taxon>
        <taxon>Ditrysia</taxon>
        <taxon>Yponomeutoidea</taxon>
        <taxon>Plutellidae</taxon>
        <taxon>Plutella</taxon>
    </lineage>
</organism>
<reference evidence="2 3" key="1">
    <citation type="submission" date="2021-06" db="EMBL/GenBank/DDBJ databases">
        <title>A haploid diamondback moth (Plutella xylostella L.) genome assembly resolves 31 chromosomes and identifies a diamide resistance mutation.</title>
        <authorList>
            <person name="Ward C.M."/>
            <person name="Perry K.D."/>
            <person name="Baker G."/>
            <person name="Powis K."/>
            <person name="Heckel D.G."/>
            <person name="Baxter S.W."/>
        </authorList>
    </citation>
    <scope>NUCLEOTIDE SEQUENCE [LARGE SCALE GENOMIC DNA]</scope>
    <source>
        <strain evidence="2 3">LV</strain>
        <tissue evidence="2">Single pupa</tissue>
    </source>
</reference>
<gene>
    <name evidence="2" type="ORF">JYU34_006399</name>
</gene>
<evidence type="ECO:0000313" key="3">
    <source>
        <dbReference type="Proteomes" id="UP000823941"/>
    </source>
</evidence>
<proteinExistence type="predicted"/>